<dbReference type="AlphaFoldDB" id="A0A6N6VFT5"/>
<dbReference type="InterPro" id="IPR047324">
    <property type="entry name" value="LbH_gamma_CA-like"/>
</dbReference>
<dbReference type="PANTHER" id="PTHR13061">
    <property type="entry name" value="DYNACTIN SUBUNIT P25"/>
    <property type="match status" value="1"/>
</dbReference>
<name>A0A6N6VFT5_9HYPH</name>
<dbReference type="InterPro" id="IPR011004">
    <property type="entry name" value="Trimer_LpxA-like_sf"/>
</dbReference>
<dbReference type="PROSITE" id="PS50006">
    <property type="entry name" value="FHA_DOMAIN"/>
    <property type="match status" value="1"/>
</dbReference>
<evidence type="ECO:0000313" key="2">
    <source>
        <dbReference type="EMBL" id="KAB7739695.1"/>
    </source>
</evidence>
<dbReference type="SUPFAM" id="SSF51161">
    <property type="entry name" value="Trimeric LpxA-like enzymes"/>
    <property type="match status" value="1"/>
</dbReference>
<dbReference type="InterPro" id="IPR001451">
    <property type="entry name" value="Hexapep"/>
</dbReference>
<dbReference type="CDD" id="cd04645">
    <property type="entry name" value="LbH_gamma_CA_like"/>
    <property type="match status" value="1"/>
</dbReference>
<dbReference type="EMBL" id="WESC01000009">
    <property type="protein sequence ID" value="KAB7739695.1"/>
    <property type="molecule type" value="Genomic_DNA"/>
</dbReference>
<dbReference type="Pfam" id="PF00132">
    <property type="entry name" value="Hexapep"/>
    <property type="match status" value="1"/>
</dbReference>
<evidence type="ECO:0000313" key="3">
    <source>
        <dbReference type="Proteomes" id="UP000468901"/>
    </source>
</evidence>
<protein>
    <submittedName>
        <fullName evidence="2">Gamma carbonic anhydrase family protein</fullName>
    </submittedName>
</protein>
<sequence>MNDPQKRFGPGVVLDNPAFIHDTALVYGHVHIGEGASLWPYVVIRSEMHEVRIGRRTNIQDFVMIHVGNTTPTIIGANCSITHHCTIHGAEIGDNCLIGINATLMDGAKIGANSIVAGHSIVTEGTVIPENSIAAGSPARVIKTRDNRVANIMNAAFYFENAKAYARGDHRITDRDEFRQVMAAELQALASGN</sequence>
<comment type="caution">
    <text evidence="2">The sequence shown here is derived from an EMBL/GenBank/DDBJ whole genome shotgun (WGS) entry which is preliminary data.</text>
</comment>
<feature type="domain" description="FHA" evidence="1">
    <location>
        <begin position="51"/>
        <end position="110"/>
    </location>
</feature>
<proteinExistence type="predicted"/>
<dbReference type="Gene3D" id="2.160.10.10">
    <property type="entry name" value="Hexapeptide repeat proteins"/>
    <property type="match status" value="1"/>
</dbReference>
<keyword evidence="3" id="KW-1185">Reference proteome</keyword>
<organism evidence="2 3">
    <name type="scientific">Parvibaculum sedimenti</name>
    <dbReference type="NCBI Taxonomy" id="2608632"/>
    <lineage>
        <taxon>Bacteria</taxon>
        <taxon>Pseudomonadati</taxon>
        <taxon>Pseudomonadota</taxon>
        <taxon>Alphaproteobacteria</taxon>
        <taxon>Hyphomicrobiales</taxon>
        <taxon>Parvibaculaceae</taxon>
        <taxon>Parvibaculum</taxon>
    </lineage>
</organism>
<accession>A0A6N6VFT5</accession>
<dbReference type="InterPro" id="IPR050484">
    <property type="entry name" value="Transf_Hexapept/Carb_Anhydrase"/>
</dbReference>
<reference evidence="2 3" key="1">
    <citation type="submission" date="2019-09" db="EMBL/GenBank/DDBJ databases">
        <title>Parvibaculum sedimenti sp. nov., isolated from sediment.</title>
        <authorList>
            <person name="Wang Y."/>
        </authorList>
    </citation>
    <scope>NUCLEOTIDE SEQUENCE [LARGE SCALE GENOMIC DNA]</scope>
    <source>
        <strain evidence="2 3">HXT-9</strain>
    </source>
</reference>
<dbReference type="RefSeq" id="WP_152216504.1">
    <property type="nucleotide sequence ID" value="NZ_WESC01000009.1"/>
</dbReference>
<dbReference type="Proteomes" id="UP000468901">
    <property type="component" value="Unassembled WGS sequence"/>
</dbReference>
<dbReference type="InterPro" id="IPR000253">
    <property type="entry name" value="FHA_dom"/>
</dbReference>
<evidence type="ECO:0000259" key="1">
    <source>
        <dbReference type="PROSITE" id="PS50006"/>
    </source>
</evidence>
<gene>
    <name evidence="2" type="ORF">F2P47_11505</name>
</gene>
<dbReference type="PANTHER" id="PTHR13061:SF29">
    <property type="entry name" value="GAMMA CARBONIC ANHYDRASE-LIKE 1, MITOCHONDRIAL-RELATED"/>
    <property type="match status" value="1"/>
</dbReference>